<dbReference type="PANTHER" id="PTHR43268:SF3">
    <property type="entry name" value="RHODANESE-LIKE DOMAIN-CONTAINING PROTEIN 7-RELATED"/>
    <property type="match status" value="1"/>
</dbReference>
<evidence type="ECO:0000256" key="1">
    <source>
        <dbReference type="HAMAP-Rule" id="MF_00469"/>
    </source>
</evidence>
<evidence type="ECO:0000259" key="4">
    <source>
        <dbReference type="PROSITE" id="PS51160"/>
    </source>
</evidence>
<keyword evidence="1" id="KW-0819">tRNA processing</keyword>
<feature type="domain" description="Rhodanese" evidence="3">
    <location>
        <begin position="122"/>
        <end position="215"/>
    </location>
</feature>
<dbReference type="PROSITE" id="PS51160">
    <property type="entry name" value="ACYLPHOSPHATASE_3"/>
    <property type="match status" value="1"/>
</dbReference>
<dbReference type="InterPro" id="IPR040503">
    <property type="entry name" value="TRHO_N"/>
</dbReference>
<dbReference type="EMBL" id="CP021983">
    <property type="protein sequence ID" value="ASC71864.1"/>
    <property type="molecule type" value="Genomic_DNA"/>
</dbReference>
<feature type="domain" description="Acylphosphatase-like" evidence="4">
    <location>
        <begin position="3"/>
        <end position="90"/>
    </location>
</feature>
<dbReference type="GO" id="GO:0006400">
    <property type="term" value="P:tRNA modification"/>
    <property type="evidence" value="ECO:0007669"/>
    <property type="project" value="UniProtKB-UniRule"/>
</dbReference>
<dbReference type="KEGG" id="hhg:XM38_028180"/>
<dbReference type="InterPro" id="IPR001792">
    <property type="entry name" value="Acylphosphatase-like_dom"/>
</dbReference>
<dbReference type="GO" id="GO:0016705">
    <property type="term" value="F:oxidoreductase activity, acting on paired donors, with incorporation or reduction of molecular oxygen"/>
    <property type="evidence" value="ECO:0007669"/>
    <property type="project" value="UniProtKB-UniRule"/>
</dbReference>
<comment type="caution">
    <text evidence="2">Lacks conserved residue(s) required for the propagation of feature annotation.</text>
</comment>
<evidence type="ECO:0000259" key="3">
    <source>
        <dbReference type="PROSITE" id="PS50206"/>
    </source>
</evidence>
<dbReference type="Gene3D" id="3.30.70.100">
    <property type="match status" value="1"/>
</dbReference>
<evidence type="ECO:0000313" key="5">
    <source>
        <dbReference type="EMBL" id="ASC71864.1"/>
    </source>
</evidence>
<dbReference type="NCBIfam" id="NF001136">
    <property type="entry name" value="PRK00142.1-4"/>
    <property type="match status" value="1"/>
</dbReference>
<dbReference type="PANTHER" id="PTHR43268">
    <property type="entry name" value="THIOSULFATE SULFURTRANSFERASE/RHODANESE-LIKE DOMAIN-CONTAINING PROTEIN 2"/>
    <property type="match status" value="1"/>
</dbReference>
<dbReference type="PROSITE" id="PS50206">
    <property type="entry name" value="RHODANESE_3"/>
    <property type="match status" value="1"/>
</dbReference>
<dbReference type="Gene3D" id="3.40.250.10">
    <property type="entry name" value="Rhodanese-like domain"/>
    <property type="match status" value="1"/>
</dbReference>
<name>A0A1Z3HNH5_9CYAN</name>
<gene>
    <name evidence="5" type="primary">glpE_2</name>
    <name evidence="1" type="synonym">trhO</name>
    <name evidence="5" type="ORF">XM38_028180</name>
</gene>
<dbReference type="InterPro" id="IPR001763">
    <property type="entry name" value="Rhodanese-like_dom"/>
</dbReference>
<reference evidence="5 6" key="1">
    <citation type="journal article" date="2016" name="Biochim. Biophys. Acta">
        <title>Characterization of red-shifted phycobilisomes isolated from the chlorophyll f-containing cyanobacterium Halomicronema hongdechloris.</title>
        <authorList>
            <person name="Li Y."/>
            <person name="Lin Y."/>
            <person name="Garvey C.J."/>
            <person name="Birch D."/>
            <person name="Corkery R.W."/>
            <person name="Loughlin P.C."/>
            <person name="Scheer H."/>
            <person name="Willows R.D."/>
            <person name="Chen M."/>
        </authorList>
    </citation>
    <scope>NUCLEOTIDE SEQUENCE [LARGE SCALE GENOMIC DNA]</scope>
    <source>
        <strain evidence="5 6">C2206</strain>
    </source>
</reference>
<dbReference type="InterPro" id="IPR036873">
    <property type="entry name" value="Rhodanese-like_dom_sf"/>
</dbReference>
<evidence type="ECO:0000256" key="2">
    <source>
        <dbReference type="PROSITE-ProRule" id="PRU00520"/>
    </source>
</evidence>
<dbReference type="Pfam" id="PF17773">
    <property type="entry name" value="UPF0176_N"/>
    <property type="match status" value="1"/>
</dbReference>
<dbReference type="CDD" id="cd01518">
    <property type="entry name" value="RHOD_YceA"/>
    <property type="match status" value="1"/>
</dbReference>
<sequence>MAFIVATFYKFVPLSNTQELRSHLLSWGQALNLRGTICLAPEGINGTLAGDQPAIDQMLHQLRQHPVLADITPRTATTPTLPFERFKVKLKPEIVTLGRPEVNPIQQVGTYVSPQDWNALISDPEVLVLDTRNHYEVSIGSFQGAINPATDRFREFPAYVAQLNPTVHKRVAMFCTGGIRCEKASAYLLQQGFEQVYHLQGGILNYLETIPETESLWQGECFVFDDRVAVGHGLQPGIHQMCQGCGHPVSPEDQASPQYLPGHWCPHCL</sequence>
<keyword evidence="1" id="KW-0560">Oxidoreductase</keyword>
<dbReference type="AlphaFoldDB" id="A0A1Z3HNH5"/>
<dbReference type="HAMAP" id="MF_00469">
    <property type="entry name" value="TrhO"/>
    <property type="match status" value="1"/>
</dbReference>
<dbReference type="SMART" id="SM00450">
    <property type="entry name" value="RHOD"/>
    <property type="match status" value="1"/>
</dbReference>
<protein>
    <recommendedName>
        <fullName evidence="1">tRNA uridine(34) hydroxylase</fullName>
        <ecNumber evidence="1">1.14.-.-</ecNumber>
    </recommendedName>
    <alternativeName>
        <fullName evidence="1">tRNA hydroxylation protein O</fullName>
    </alternativeName>
</protein>
<proteinExistence type="inferred from homology"/>
<dbReference type="SUPFAM" id="SSF54975">
    <property type="entry name" value="Acylphosphatase/BLUF domain-like"/>
    <property type="match status" value="1"/>
</dbReference>
<dbReference type="EC" id="1.14.-.-" evidence="1"/>
<dbReference type="InterPro" id="IPR036046">
    <property type="entry name" value="Acylphosphatase-like_dom_sf"/>
</dbReference>
<keyword evidence="5" id="KW-0808">Transferase</keyword>
<dbReference type="Pfam" id="PF00581">
    <property type="entry name" value="Rhodanese"/>
    <property type="match status" value="1"/>
</dbReference>
<dbReference type="Proteomes" id="UP000191901">
    <property type="component" value="Chromosome"/>
</dbReference>
<dbReference type="OrthoDB" id="9778326at2"/>
<keyword evidence="6" id="KW-1185">Reference proteome</keyword>
<accession>A0A1Z3HNH5</accession>
<dbReference type="GO" id="GO:0016740">
    <property type="term" value="F:transferase activity"/>
    <property type="evidence" value="ECO:0007669"/>
    <property type="project" value="UniProtKB-KW"/>
</dbReference>
<evidence type="ECO:0000313" key="6">
    <source>
        <dbReference type="Proteomes" id="UP000191901"/>
    </source>
</evidence>
<comment type="similarity">
    <text evidence="1">Belongs to the TrhO family.</text>
</comment>
<dbReference type="InterPro" id="IPR020936">
    <property type="entry name" value="TrhO"/>
</dbReference>
<organism evidence="5 6">
    <name type="scientific">Halomicronema hongdechloris C2206</name>
    <dbReference type="NCBI Taxonomy" id="1641165"/>
    <lineage>
        <taxon>Bacteria</taxon>
        <taxon>Bacillati</taxon>
        <taxon>Cyanobacteriota</taxon>
        <taxon>Cyanophyceae</taxon>
        <taxon>Nodosilineales</taxon>
        <taxon>Nodosilineaceae</taxon>
        <taxon>Halomicronema</taxon>
    </lineage>
</organism>
<dbReference type="RefSeq" id="WP_080807681.1">
    <property type="nucleotide sequence ID" value="NZ_CP021983.2"/>
</dbReference>
<comment type="function">
    <text evidence="1">Catalyzes oxygen-dependent 5-hydroxyuridine (ho5U) modification at position 34 in tRNAs.</text>
</comment>
<comment type="catalytic activity">
    <reaction evidence="1">
        <text>uridine(34) in tRNA + AH2 + O2 = 5-hydroxyuridine(34) in tRNA + A + H2O</text>
        <dbReference type="Rhea" id="RHEA:64224"/>
        <dbReference type="Rhea" id="RHEA-COMP:11727"/>
        <dbReference type="Rhea" id="RHEA-COMP:13381"/>
        <dbReference type="ChEBI" id="CHEBI:13193"/>
        <dbReference type="ChEBI" id="CHEBI:15377"/>
        <dbReference type="ChEBI" id="CHEBI:15379"/>
        <dbReference type="ChEBI" id="CHEBI:17499"/>
        <dbReference type="ChEBI" id="CHEBI:65315"/>
        <dbReference type="ChEBI" id="CHEBI:136877"/>
    </reaction>
</comment>
<dbReference type="SUPFAM" id="SSF52821">
    <property type="entry name" value="Rhodanese/Cell cycle control phosphatase"/>
    <property type="match status" value="1"/>
</dbReference>